<dbReference type="GO" id="GO:0005829">
    <property type="term" value="C:cytosol"/>
    <property type="evidence" value="ECO:0007669"/>
    <property type="project" value="TreeGrafter"/>
</dbReference>
<dbReference type="EMBL" id="HE575322">
    <property type="protein sequence ID" value="CCC92870.1"/>
    <property type="molecule type" value="Genomic_DNA"/>
</dbReference>
<reference evidence="2" key="1">
    <citation type="journal article" date="2012" name="Proc. Natl. Acad. Sci. U.S.A.">
        <title>Antigenic diversity is generated by distinct evolutionary mechanisms in African trypanosome species.</title>
        <authorList>
            <person name="Jackson A.P."/>
            <person name="Berry A."/>
            <person name="Aslett M."/>
            <person name="Allison H.C."/>
            <person name="Burton P."/>
            <person name="Vavrova-Anderson J."/>
            <person name="Brown R."/>
            <person name="Browne H."/>
            <person name="Corton N."/>
            <person name="Hauser H."/>
            <person name="Gamble J."/>
            <person name="Gilderthorp R."/>
            <person name="Marcello L."/>
            <person name="McQuillan J."/>
            <person name="Otto T.D."/>
            <person name="Quail M.A."/>
            <person name="Sanders M.J."/>
            <person name="van Tonder A."/>
            <person name="Ginger M.L."/>
            <person name="Field M.C."/>
            <person name="Barry J.D."/>
            <person name="Hertz-Fowler C."/>
            <person name="Berriman M."/>
        </authorList>
    </citation>
    <scope>NUCLEOTIDE SEQUENCE</scope>
    <source>
        <strain evidence="2">IL3000</strain>
    </source>
</reference>
<dbReference type="InterPro" id="IPR040032">
    <property type="entry name" value="DENND1A/B/C"/>
</dbReference>
<dbReference type="SMART" id="SM00799">
    <property type="entry name" value="DENN"/>
    <property type="match status" value="1"/>
</dbReference>
<protein>
    <submittedName>
        <fullName evidence="2">Uncharacterized protein TCIL3000_9_2670</fullName>
    </submittedName>
</protein>
<dbReference type="InterPro" id="IPR043153">
    <property type="entry name" value="DENN_C"/>
</dbReference>
<dbReference type="GO" id="GO:0006897">
    <property type="term" value="P:endocytosis"/>
    <property type="evidence" value="ECO:0007669"/>
    <property type="project" value="TreeGrafter"/>
</dbReference>
<dbReference type="Gene3D" id="3.40.50.11500">
    <property type="match status" value="1"/>
</dbReference>
<dbReference type="GO" id="GO:0005085">
    <property type="term" value="F:guanyl-nucleotide exchange factor activity"/>
    <property type="evidence" value="ECO:0007669"/>
    <property type="project" value="InterPro"/>
</dbReference>
<gene>
    <name evidence="2" type="ORF">TCIL3000_9_2670</name>
</gene>
<dbReference type="GO" id="GO:0032456">
    <property type="term" value="P:endocytic recycling"/>
    <property type="evidence" value="ECO:0007669"/>
    <property type="project" value="TreeGrafter"/>
</dbReference>
<evidence type="ECO:0000313" key="2">
    <source>
        <dbReference type="EMBL" id="CCC92870.1"/>
    </source>
</evidence>
<name>G0UU06_TRYCI</name>
<dbReference type="PANTHER" id="PTHR13196">
    <property type="entry name" value="DENN DOMAIN-CONTAINING"/>
    <property type="match status" value="1"/>
</dbReference>
<dbReference type="AlphaFoldDB" id="G0UU06"/>
<feature type="non-terminal residue" evidence="2">
    <location>
        <position position="388"/>
    </location>
</feature>
<evidence type="ECO:0000259" key="1">
    <source>
        <dbReference type="SMART" id="SM00799"/>
    </source>
</evidence>
<dbReference type="InterPro" id="IPR001194">
    <property type="entry name" value="cDENN_dom"/>
</dbReference>
<dbReference type="GO" id="GO:1901981">
    <property type="term" value="F:phosphatidylinositol phosphate binding"/>
    <property type="evidence" value="ECO:0007669"/>
    <property type="project" value="TreeGrafter"/>
</dbReference>
<dbReference type="VEuPathDB" id="TriTrypDB:TcIL3000_9_2670"/>
<dbReference type="PANTHER" id="PTHR13196:SF14">
    <property type="entry name" value="UDENN DOMAIN-CONTAINING PROTEIN"/>
    <property type="match status" value="1"/>
</dbReference>
<sequence>MIPLACSVSLHLVQLQTSGSNNLLHEAGDLSSAVTLEPLVIFPENIASGSDGVTRDPVDQSNGLCSLLQRFCKELLLKRARLNGLLSGDGNGSGSGLSVCTSINKSPVAEEGFFIQVPSPRFVSASECSAASSSLIDVVSYNSGHCEEKIEPNDEGYLYGFAYLIDVGAVDCGLLLTVLSTSPLFNTMRAVVLEAASYVAHASRNMAQGSLGNQNRGQASATNKSAYAEVLAPLAELVDASSTASITLPNSKFDLRFGQRSLSLVRPNDMQYPFIDTPMATFFLSFSYNSIRIVHSLLLQEERVIFIGATPQHASACVVSAQSLVVPLLWAAPIVPYLPPEGSGIVESILEGSSFLVGSTAEILPRLMLYGCDPGKGSHTHVWIADAR</sequence>
<accession>G0UU06</accession>
<dbReference type="Pfam" id="PF02141">
    <property type="entry name" value="DENN"/>
    <property type="match status" value="1"/>
</dbReference>
<proteinExistence type="predicted"/>
<feature type="domain" description="cDENN" evidence="1">
    <location>
        <begin position="171"/>
        <end position="375"/>
    </location>
</feature>
<organism evidence="2">
    <name type="scientific">Trypanosoma congolense (strain IL3000)</name>
    <dbReference type="NCBI Taxonomy" id="1068625"/>
    <lineage>
        <taxon>Eukaryota</taxon>
        <taxon>Discoba</taxon>
        <taxon>Euglenozoa</taxon>
        <taxon>Kinetoplastea</taxon>
        <taxon>Metakinetoplastina</taxon>
        <taxon>Trypanosomatida</taxon>
        <taxon>Trypanosomatidae</taxon>
        <taxon>Trypanosoma</taxon>
        <taxon>Nannomonas</taxon>
    </lineage>
</organism>